<feature type="non-terminal residue" evidence="3">
    <location>
        <position position="139"/>
    </location>
</feature>
<dbReference type="GO" id="GO:0019369">
    <property type="term" value="P:arachidonate metabolic process"/>
    <property type="evidence" value="ECO:0007669"/>
    <property type="project" value="TreeGrafter"/>
</dbReference>
<dbReference type="Gene3D" id="3.40.1090.10">
    <property type="entry name" value="Cytosolic phospholipase A2 catalytic domain"/>
    <property type="match status" value="1"/>
</dbReference>
<reference evidence="3 4" key="1">
    <citation type="submission" date="2014-06" db="EMBL/GenBank/DDBJ databases">
        <title>Evolutionary Origins and Diversification of the Mycorrhizal Mutualists.</title>
        <authorList>
            <consortium name="DOE Joint Genome Institute"/>
            <consortium name="Mycorrhizal Genomics Consortium"/>
            <person name="Kohler A."/>
            <person name="Kuo A."/>
            <person name="Nagy L.G."/>
            <person name="Floudas D."/>
            <person name="Copeland A."/>
            <person name="Barry K.W."/>
            <person name="Cichocki N."/>
            <person name="Veneault-Fourrey C."/>
            <person name="LaButti K."/>
            <person name="Lindquist E.A."/>
            <person name="Lipzen A."/>
            <person name="Lundell T."/>
            <person name="Morin E."/>
            <person name="Murat C."/>
            <person name="Riley R."/>
            <person name="Ohm R."/>
            <person name="Sun H."/>
            <person name="Tunlid A."/>
            <person name="Henrissat B."/>
            <person name="Grigoriev I.V."/>
            <person name="Hibbett D.S."/>
            <person name="Martin F."/>
        </authorList>
    </citation>
    <scope>NUCLEOTIDE SEQUENCE [LARGE SCALE GENOMIC DNA]</scope>
    <source>
        <strain evidence="3 4">SS14</strain>
    </source>
</reference>
<keyword evidence="1" id="KW-0378">Hydrolase</keyword>
<dbReference type="PANTHER" id="PTHR24185">
    <property type="entry name" value="CALCIUM-INDEPENDENT PHOSPHOLIPASE A2-GAMMA"/>
    <property type="match status" value="1"/>
</dbReference>
<dbReference type="AlphaFoldDB" id="A0A0C9URT4"/>
<feature type="non-terminal residue" evidence="3">
    <location>
        <position position="1"/>
    </location>
</feature>
<protein>
    <recommendedName>
        <fullName evidence="5">PNPLA domain-containing protein</fullName>
    </recommendedName>
</protein>
<organism evidence="3 4">
    <name type="scientific">Sphaerobolus stellatus (strain SS14)</name>
    <dbReference type="NCBI Taxonomy" id="990650"/>
    <lineage>
        <taxon>Eukaryota</taxon>
        <taxon>Fungi</taxon>
        <taxon>Dikarya</taxon>
        <taxon>Basidiomycota</taxon>
        <taxon>Agaricomycotina</taxon>
        <taxon>Agaricomycetes</taxon>
        <taxon>Phallomycetidae</taxon>
        <taxon>Geastrales</taxon>
        <taxon>Sphaerobolaceae</taxon>
        <taxon>Sphaerobolus</taxon>
    </lineage>
</organism>
<keyword evidence="2" id="KW-0442">Lipid degradation</keyword>
<accession>A0A0C9URT4</accession>
<evidence type="ECO:0000313" key="4">
    <source>
        <dbReference type="Proteomes" id="UP000054279"/>
    </source>
</evidence>
<dbReference type="OrthoDB" id="10021675at2759"/>
<keyword evidence="2" id="KW-0443">Lipid metabolism</keyword>
<dbReference type="GO" id="GO:0016042">
    <property type="term" value="P:lipid catabolic process"/>
    <property type="evidence" value="ECO:0007669"/>
    <property type="project" value="UniProtKB-KW"/>
</dbReference>
<evidence type="ECO:0008006" key="5">
    <source>
        <dbReference type="Google" id="ProtNLM"/>
    </source>
</evidence>
<dbReference type="GO" id="GO:0016020">
    <property type="term" value="C:membrane"/>
    <property type="evidence" value="ECO:0007669"/>
    <property type="project" value="TreeGrafter"/>
</dbReference>
<keyword evidence="4" id="KW-1185">Reference proteome</keyword>
<dbReference type="Proteomes" id="UP000054279">
    <property type="component" value="Unassembled WGS sequence"/>
</dbReference>
<name>A0A0C9URT4_SPHS4</name>
<dbReference type="PANTHER" id="PTHR24185:SF1">
    <property type="entry name" value="CALCIUM-INDEPENDENT PHOSPHOLIPASE A2-GAMMA"/>
    <property type="match status" value="1"/>
</dbReference>
<proteinExistence type="predicted"/>
<dbReference type="EMBL" id="KN837320">
    <property type="protein sequence ID" value="KIJ27905.1"/>
    <property type="molecule type" value="Genomic_DNA"/>
</dbReference>
<dbReference type="InterPro" id="IPR016035">
    <property type="entry name" value="Acyl_Trfase/lysoPLipase"/>
</dbReference>
<evidence type="ECO:0000256" key="2">
    <source>
        <dbReference type="ARBA" id="ARBA00022963"/>
    </source>
</evidence>
<sequence length="139" mass="15595">APTFFKAIEIPGIGGIREGFCDAGLRCNNPSWEVLNEAKDILGAEWKIGLMLSIGTGHPGTIHHSKPGKVEKVIPLKLINTLSRIATDCENVSRDFTDRFRFQSRTHYRLNVNHGAEGISLNEWDKIPEIITHTRSYLQ</sequence>
<dbReference type="GO" id="GO:0047499">
    <property type="term" value="F:calcium-independent phospholipase A2 activity"/>
    <property type="evidence" value="ECO:0007669"/>
    <property type="project" value="TreeGrafter"/>
</dbReference>
<dbReference type="SUPFAM" id="SSF52151">
    <property type="entry name" value="FabD/lysophospholipase-like"/>
    <property type="match status" value="1"/>
</dbReference>
<gene>
    <name evidence="3" type="ORF">M422DRAFT_117413</name>
</gene>
<evidence type="ECO:0000313" key="3">
    <source>
        <dbReference type="EMBL" id="KIJ27905.1"/>
    </source>
</evidence>
<evidence type="ECO:0000256" key="1">
    <source>
        <dbReference type="ARBA" id="ARBA00022801"/>
    </source>
</evidence>
<dbReference type="HOGENOM" id="CLU_110090_0_0_1"/>